<dbReference type="EMBL" id="LIAE01006665">
    <property type="protein sequence ID" value="PAV86434.1"/>
    <property type="molecule type" value="Genomic_DNA"/>
</dbReference>
<evidence type="ECO:0000256" key="5">
    <source>
        <dbReference type="SAM" id="MobiDB-lite"/>
    </source>
</evidence>
<dbReference type="SUPFAM" id="SSF48508">
    <property type="entry name" value="Nuclear receptor ligand-binding domain"/>
    <property type="match status" value="1"/>
</dbReference>
<keyword evidence="8" id="KW-1185">Reference proteome</keyword>
<evidence type="ECO:0000313" key="8">
    <source>
        <dbReference type="Proteomes" id="UP000218231"/>
    </source>
</evidence>
<dbReference type="PANTHER" id="PTHR24083">
    <property type="entry name" value="NUCLEAR HORMONE RECEPTOR"/>
    <property type="match status" value="1"/>
</dbReference>
<reference evidence="7 8" key="1">
    <citation type="journal article" date="2017" name="Curr. Biol.">
        <title>Genome architecture and evolution of a unichromosomal asexual nematode.</title>
        <authorList>
            <person name="Fradin H."/>
            <person name="Zegar C."/>
            <person name="Gutwein M."/>
            <person name="Lucas J."/>
            <person name="Kovtun M."/>
            <person name="Corcoran D."/>
            <person name="Baugh L.R."/>
            <person name="Kiontke K."/>
            <person name="Gunsalus K."/>
            <person name="Fitch D.H."/>
            <person name="Piano F."/>
        </authorList>
    </citation>
    <scope>NUCLEOTIDE SEQUENCE [LARGE SCALE GENOMIC DNA]</scope>
    <source>
        <strain evidence="7">PF1309</strain>
    </source>
</reference>
<dbReference type="Gene3D" id="3.30.50.10">
    <property type="entry name" value="Erythroid Transcription Factor GATA-1, subunit A"/>
    <property type="match status" value="1"/>
</dbReference>
<accession>A0A2A2LJR4</accession>
<evidence type="ECO:0000256" key="2">
    <source>
        <dbReference type="ARBA" id="ARBA00023163"/>
    </source>
</evidence>
<evidence type="ECO:0000259" key="6">
    <source>
        <dbReference type="PROSITE" id="PS51843"/>
    </source>
</evidence>
<dbReference type="OrthoDB" id="5864640at2759"/>
<dbReference type="STRING" id="2018661.A0A2A2LJR4"/>
<dbReference type="AlphaFoldDB" id="A0A2A2LJR4"/>
<dbReference type="InterPro" id="IPR000536">
    <property type="entry name" value="Nucl_hrmn_rcpt_lig-bd"/>
</dbReference>
<evidence type="ECO:0000256" key="1">
    <source>
        <dbReference type="ARBA" id="ARBA00023015"/>
    </source>
</evidence>
<keyword evidence="3" id="KW-0675">Receptor</keyword>
<dbReference type="Proteomes" id="UP000218231">
    <property type="component" value="Unassembled WGS sequence"/>
</dbReference>
<feature type="region of interest" description="Disordered" evidence="5">
    <location>
        <begin position="113"/>
        <end position="135"/>
    </location>
</feature>
<dbReference type="PROSITE" id="PS51843">
    <property type="entry name" value="NR_LBD"/>
    <property type="match status" value="1"/>
</dbReference>
<gene>
    <name evidence="7" type="ORF">WR25_21030</name>
</gene>
<keyword evidence="4" id="KW-0539">Nucleus</keyword>
<feature type="domain" description="NR LBD" evidence="6">
    <location>
        <begin position="201"/>
        <end position="439"/>
    </location>
</feature>
<dbReference type="GO" id="GO:0008270">
    <property type="term" value="F:zinc ion binding"/>
    <property type="evidence" value="ECO:0007669"/>
    <property type="project" value="InterPro"/>
</dbReference>
<dbReference type="Gene3D" id="1.10.565.10">
    <property type="entry name" value="Retinoid X Receptor"/>
    <property type="match status" value="1"/>
</dbReference>
<evidence type="ECO:0000256" key="4">
    <source>
        <dbReference type="ARBA" id="ARBA00023242"/>
    </source>
</evidence>
<dbReference type="SUPFAM" id="SSF57716">
    <property type="entry name" value="Glucocorticoid receptor-like (DNA-binding domain)"/>
    <property type="match status" value="1"/>
</dbReference>
<proteinExistence type="predicted"/>
<dbReference type="InterPro" id="IPR001723">
    <property type="entry name" value="Nuclear_hrmn_rcpt"/>
</dbReference>
<dbReference type="InterPro" id="IPR013088">
    <property type="entry name" value="Znf_NHR/GATA"/>
</dbReference>
<sequence length="446" mass="50904">MMQCETMYEEPVVQISAFPLPTMANDLWEVHKLCEQIKESSSSPQMQMCSTSSSSSLASILPQMPIKKIRNVRKSDKHFCAVCAFRCSCRACRFEKCVRVGMDRTAIQYPAKLASGSGKEESDDSEMNLDDDEEKLGYSGSGQIVAVRRSGSSERDGVAVAMNGQIDTRQWNEQTMRIIEHVMYREDATHRIRQANLPAMFFKYSLREILRLPCLIGMSNVESDEKLQLSYAKDPFRFWMGADLYLQCEFAKSFEPFTRLSENDQLLLLAHVCGVLQIATQSYYSYADKKVDCLMFPDGLEALREKMCRMKAENNKIDVEIYFRDHYNRPVTILRELGITPQEFALFKAIALFSPNEMDISEEGRKLIEGQRVVLLHVLNKLCLANYGVAKGVEKMSALLIMLNLFIDLAEKRRSHLLMGDATKMLDVTSIAKGVYLRMYDAFEEP</sequence>
<dbReference type="Pfam" id="PF00104">
    <property type="entry name" value="Hormone_recep"/>
    <property type="match status" value="1"/>
</dbReference>
<protein>
    <recommendedName>
        <fullName evidence="6">NR LBD domain-containing protein</fullName>
    </recommendedName>
</protein>
<comment type="caution">
    <text evidence="7">The sequence shown here is derived from an EMBL/GenBank/DDBJ whole genome shotgun (WGS) entry which is preliminary data.</text>
</comment>
<dbReference type="SMART" id="SM00430">
    <property type="entry name" value="HOLI"/>
    <property type="match status" value="1"/>
</dbReference>
<dbReference type="PRINTS" id="PR00398">
    <property type="entry name" value="STRDHORMONER"/>
</dbReference>
<name>A0A2A2LJR4_9BILA</name>
<feature type="compositionally biased region" description="Acidic residues" evidence="5">
    <location>
        <begin position="121"/>
        <end position="134"/>
    </location>
</feature>
<dbReference type="InterPro" id="IPR035500">
    <property type="entry name" value="NHR-like_dom_sf"/>
</dbReference>
<organism evidence="7 8">
    <name type="scientific">Diploscapter pachys</name>
    <dbReference type="NCBI Taxonomy" id="2018661"/>
    <lineage>
        <taxon>Eukaryota</taxon>
        <taxon>Metazoa</taxon>
        <taxon>Ecdysozoa</taxon>
        <taxon>Nematoda</taxon>
        <taxon>Chromadorea</taxon>
        <taxon>Rhabditida</taxon>
        <taxon>Rhabditina</taxon>
        <taxon>Rhabditomorpha</taxon>
        <taxon>Rhabditoidea</taxon>
        <taxon>Rhabditidae</taxon>
        <taxon>Diploscapter</taxon>
    </lineage>
</organism>
<evidence type="ECO:0000256" key="3">
    <source>
        <dbReference type="ARBA" id="ARBA00023170"/>
    </source>
</evidence>
<dbReference type="GO" id="GO:0006355">
    <property type="term" value="P:regulation of DNA-templated transcription"/>
    <property type="evidence" value="ECO:0007669"/>
    <property type="project" value="InterPro"/>
</dbReference>
<evidence type="ECO:0000313" key="7">
    <source>
        <dbReference type="EMBL" id="PAV86434.1"/>
    </source>
</evidence>
<dbReference type="InterPro" id="IPR050274">
    <property type="entry name" value="Nuclear_hormone_rcpt_NR2"/>
</dbReference>
<keyword evidence="2" id="KW-0804">Transcription</keyword>
<keyword evidence="1" id="KW-0805">Transcription regulation</keyword>